<evidence type="ECO:0000259" key="2">
    <source>
        <dbReference type="SMART" id="SM00382"/>
    </source>
</evidence>
<dbReference type="EMBL" id="AMCI01001136">
    <property type="protein sequence ID" value="EJX06516.1"/>
    <property type="molecule type" value="Genomic_DNA"/>
</dbReference>
<evidence type="ECO:0000256" key="1">
    <source>
        <dbReference type="SAM" id="Coils"/>
    </source>
</evidence>
<evidence type="ECO:0000313" key="3">
    <source>
        <dbReference type="EMBL" id="EJX06516.1"/>
    </source>
</evidence>
<dbReference type="InterPro" id="IPR027417">
    <property type="entry name" value="P-loop_NTPase"/>
</dbReference>
<gene>
    <name evidence="3" type="ORF">EVA_05377</name>
</gene>
<dbReference type="SMART" id="SM00382">
    <property type="entry name" value="AAA"/>
    <property type="match status" value="1"/>
</dbReference>
<dbReference type="GO" id="GO:0006260">
    <property type="term" value="P:DNA replication"/>
    <property type="evidence" value="ECO:0007669"/>
    <property type="project" value="TreeGrafter"/>
</dbReference>
<dbReference type="Gene3D" id="3.40.50.300">
    <property type="entry name" value="P-loop containing nucleotide triphosphate hydrolases"/>
    <property type="match status" value="1"/>
</dbReference>
<dbReference type="Pfam" id="PF01695">
    <property type="entry name" value="IstB_IS21"/>
    <property type="match status" value="1"/>
</dbReference>
<accession>J9D1R1</accession>
<feature type="domain" description="AAA+ ATPase" evidence="2">
    <location>
        <begin position="153"/>
        <end position="285"/>
    </location>
</feature>
<protein>
    <submittedName>
        <fullName evidence="3">Phage DNA replication protein</fullName>
    </submittedName>
</protein>
<dbReference type="AlphaFoldDB" id="J9D1R1"/>
<dbReference type="PANTHER" id="PTHR30050">
    <property type="entry name" value="CHROMOSOMAL REPLICATION INITIATOR PROTEIN DNAA"/>
    <property type="match status" value="1"/>
</dbReference>
<reference evidence="3" key="1">
    <citation type="journal article" date="2012" name="PLoS ONE">
        <title>Gene sets for utilization of primary and secondary nutrition supplies in the distal gut of endangered iberian lynx.</title>
        <authorList>
            <person name="Alcaide M."/>
            <person name="Messina E."/>
            <person name="Richter M."/>
            <person name="Bargiela R."/>
            <person name="Peplies J."/>
            <person name="Huws S.A."/>
            <person name="Newbold C.J."/>
            <person name="Golyshin P.N."/>
            <person name="Simon M.A."/>
            <person name="Lopez G."/>
            <person name="Yakimov M.M."/>
            <person name="Ferrer M."/>
        </authorList>
    </citation>
    <scope>NUCLEOTIDE SEQUENCE</scope>
</reference>
<name>J9D1R1_9ZZZZ</name>
<sequence length="312" mass="35341">MGAGGRCQRQGCPETGHTRLFMQGGRELMKNGIEAMITDITATTAEAEDYTGEDGLLYCGKCHTPKEAYFAEGKTCFGRDRHPAECDCQRAAREKQQAAESRQKHLEKVEDLKRRGFTDPAMRNWTFEHDNGRNPQTETARFYVESWETMQAENIGYLFWGGVGTGKSYLAACIANALMEKEVAVCMTNFATILGDLAASFEGRNEYISRLCSYPLLILDDFGMERGTEYGLEQVYSVIDSRYRSGKPLIATTNLTLEELQHPQDTPHARIYDRLTSMCAPVRFTGSNFRKETAQEKLERLKQLMKQRKESL</sequence>
<dbReference type="InterPro" id="IPR002611">
    <property type="entry name" value="IstB_ATP-bd"/>
</dbReference>
<comment type="caution">
    <text evidence="3">The sequence shown here is derived from an EMBL/GenBank/DDBJ whole genome shotgun (WGS) entry which is preliminary data.</text>
</comment>
<keyword evidence="1" id="KW-0175">Coiled coil</keyword>
<proteinExistence type="predicted"/>
<dbReference type="SUPFAM" id="SSF52540">
    <property type="entry name" value="P-loop containing nucleoside triphosphate hydrolases"/>
    <property type="match status" value="1"/>
</dbReference>
<organism evidence="3">
    <name type="scientific">gut metagenome</name>
    <dbReference type="NCBI Taxonomy" id="749906"/>
    <lineage>
        <taxon>unclassified sequences</taxon>
        <taxon>metagenomes</taxon>
        <taxon>organismal metagenomes</taxon>
    </lineage>
</organism>
<dbReference type="PANTHER" id="PTHR30050:SF4">
    <property type="entry name" value="ATP-BINDING PROTEIN RV3427C IN INSERTION SEQUENCE-RELATED"/>
    <property type="match status" value="1"/>
</dbReference>
<feature type="coiled-coil region" evidence="1">
    <location>
        <begin position="88"/>
        <end position="115"/>
    </location>
</feature>
<dbReference type="GO" id="GO:0005524">
    <property type="term" value="F:ATP binding"/>
    <property type="evidence" value="ECO:0007669"/>
    <property type="project" value="InterPro"/>
</dbReference>
<dbReference type="InterPro" id="IPR003593">
    <property type="entry name" value="AAA+_ATPase"/>
</dbReference>
<dbReference type="CDD" id="cd00009">
    <property type="entry name" value="AAA"/>
    <property type="match status" value="1"/>
</dbReference>
<dbReference type="NCBIfam" id="NF005992">
    <property type="entry name" value="PRK08116.1"/>
    <property type="match status" value="1"/>
</dbReference>